<evidence type="ECO:0000313" key="1">
    <source>
        <dbReference type="EMBL" id="MBW7475402.1"/>
    </source>
</evidence>
<sequence>MRQDLLYFLMSVDDDQVIRSMMYNMNREDLTTLFHHLSYASPDQLERWQLIYE</sequence>
<comment type="caution">
    <text evidence="1">The sequence shown here is derived from an EMBL/GenBank/DDBJ whole genome shotgun (WGS) entry which is preliminary data.</text>
</comment>
<protein>
    <submittedName>
        <fullName evidence="1">Uncharacterized protein</fullName>
    </submittedName>
</protein>
<organism evidence="1 2">
    <name type="scientific">Paenibacillus oenotherae</name>
    <dbReference type="NCBI Taxonomy" id="1435645"/>
    <lineage>
        <taxon>Bacteria</taxon>
        <taxon>Bacillati</taxon>
        <taxon>Bacillota</taxon>
        <taxon>Bacilli</taxon>
        <taxon>Bacillales</taxon>
        <taxon>Paenibacillaceae</taxon>
        <taxon>Paenibacillus</taxon>
    </lineage>
</organism>
<dbReference type="Proteomes" id="UP000812277">
    <property type="component" value="Unassembled WGS sequence"/>
</dbReference>
<gene>
    <name evidence="1" type="ORF">K0T92_11640</name>
</gene>
<dbReference type="RefSeq" id="WP_219872632.1">
    <property type="nucleotide sequence ID" value="NZ_JAHZIJ010000006.1"/>
</dbReference>
<dbReference type="EMBL" id="JAHZIJ010000006">
    <property type="protein sequence ID" value="MBW7475402.1"/>
    <property type="molecule type" value="Genomic_DNA"/>
</dbReference>
<proteinExistence type="predicted"/>
<keyword evidence="2" id="KW-1185">Reference proteome</keyword>
<accession>A0ABS7D630</accession>
<name>A0ABS7D630_9BACL</name>
<evidence type="ECO:0000313" key="2">
    <source>
        <dbReference type="Proteomes" id="UP000812277"/>
    </source>
</evidence>
<reference evidence="1 2" key="1">
    <citation type="submission" date="2021-07" db="EMBL/GenBank/DDBJ databases">
        <title>Paenibacillus radiodurans sp. nov., isolated from the southeastern edge of Tengger Desert.</title>
        <authorList>
            <person name="Zhang G."/>
        </authorList>
    </citation>
    <scope>NUCLEOTIDE SEQUENCE [LARGE SCALE GENOMIC DNA]</scope>
    <source>
        <strain evidence="1 2">DT7-4</strain>
    </source>
</reference>